<dbReference type="GO" id="GO:1990904">
    <property type="term" value="C:ribonucleoprotein complex"/>
    <property type="evidence" value="ECO:0007669"/>
    <property type="project" value="InterPro"/>
</dbReference>
<dbReference type="InterPro" id="IPR002343">
    <property type="entry name" value="Hud_Sxl_RNA"/>
</dbReference>
<feature type="region of interest" description="Disordered" evidence="4">
    <location>
        <begin position="1"/>
        <end position="62"/>
    </location>
</feature>
<evidence type="ECO:0000313" key="7">
    <source>
        <dbReference type="Proteomes" id="UP000789572"/>
    </source>
</evidence>
<evidence type="ECO:0000256" key="3">
    <source>
        <dbReference type="PROSITE-ProRule" id="PRU00176"/>
    </source>
</evidence>
<name>A0A9N9C2W1_9GLOM</name>
<feature type="compositionally biased region" description="Polar residues" evidence="4">
    <location>
        <begin position="46"/>
        <end position="58"/>
    </location>
</feature>
<dbReference type="OrthoDB" id="271725at2759"/>
<evidence type="ECO:0000313" key="6">
    <source>
        <dbReference type="EMBL" id="CAG8588824.1"/>
    </source>
</evidence>
<reference evidence="6" key="1">
    <citation type="submission" date="2021-06" db="EMBL/GenBank/DDBJ databases">
        <authorList>
            <person name="Kallberg Y."/>
            <person name="Tangrot J."/>
            <person name="Rosling A."/>
        </authorList>
    </citation>
    <scope>NUCLEOTIDE SEQUENCE</scope>
    <source>
        <strain evidence="6">IA702</strain>
    </source>
</reference>
<proteinExistence type="predicted"/>
<keyword evidence="2 3" id="KW-0694">RNA-binding</keyword>
<feature type="domain" description="RRM" evidence="5">
    <location>
        <begin position="268"/>
        <end position="341"/>
    </location>
</feature>
<gene>
    <name evidence="6" type="ORF">POCULU_LOCUS6865</name>
</gene>
<sequence length="606" mass="65650">MSAQKDSPPTEQTSSQPKQTENPSVAVSSENEQKEAEKKEAKSTAPQECSTPNSTSASPLPLSPIPTYYYHNGTPSYIEATAAEAYQATMSAAYDPNDPNAFAAYGQYGMHPQYSQYYPAEYSAAYPGTPPMQAQASPSLPPQSLSPYFGATSPTIAYYPTSPQVGPTGIIHSPPMHPYVYTPQSPYTMHPIHTLSPTLSHTSSSAPNSPPPQYLPAPGVPSPKVGPLSNSHRIHLARPPQHYSYGRRDSGSNQPSNMPNYHNPTKTTNIYIRGLPPTTTDDSLHSMCSIYGTITSSKAIIDQKQGDCKGYGFVMYETEDQAKHAIEQLTRLGLQVSFAKESFSTKLKNLQDLASTNIYLSNLPLDMNEQQLEELFKPYKVLSNRILRDTNGTSRGVGFARMEDRDSAQAIIQQFNGYQLPGANLPLQVRFADSLAQKKLKGTARKRMWRTREFASIGGVPVTPEHMLGMAASASPPGPTAYIPYYPEGVQPAAPYPQGSLSPTFGPQYRYYPMYPAPAAPIHHGPDGQPVVANAPIHQVSSQPGTQAEQANTVTSSEKTSKESATGTSGTSKTESSEDLSDLVQKKLNVDGVNASNNSESSNDKN</sequence>
<feature type="compositionally biased region" description="Low complexity" evidence="4">
    <location>
        <begin position="193"/>
        <end position="205"/>
    </location>
</feature>
<evidence type="ECO:0000256" key="2">
    <source>
        <dbReference type="ARBA" id="ARBA00022884"/>
    </source>
</evidence>
<dbReference type="SMART" id="SM00360">
    <property type="entry name" value="RRM"/>
    <property type="match status" value="2"/>
</dbReference>
<dbReference type="AlphaFoldDB" id="A0A9N9C2W1"/>
<comment type="caution">
    <text evidence="6">The sequence shown here is derived from an EMBL/GenBank/DDBJ whole genome shotgun (WGS) entry which is preliminary data.</text>
</comment>
<dbReference type="PANTHER" id="PTHR24012">
    <property type="entry name" value="RNA BINDING PROTEIN"/>
    <property type="match status" value="1"/>
</dbReference>
<organism evidence="6 7">
    <name type="scientific">Paraglomus occultum</name>
    <dbReference type="NCBI Taxonomy" id="144539"/>
    <lineage>
        <taxon>Eukaryota</taxon>
        <taxon>Fungi</taxon>
        <taxon>Fungi incertae sedis</taxon>
        <taxon>Mucoromycota</taxon>
        <taxon>Glomeromycotina</taxon>
        <taxon>Glomeromycetes</taxon>
        <taxon>Paraglomerales</taxon>
        <taxon>Paraglomeraceae</taxon>
        <taxon>Paraglomus</taxon>
    </lineage>
</organism>
<feature type="compositionally biased region" description="Basic and acidic residues" evidence="4">
    <location>
        <begin position="31"/>
        <end position="42"/>
    </location>
</feature>
<evidence type="ECO:0000256" key="4">
    <source>
        <dbReference type="SAM" id="MobiDB-lite"/>
    </source>
</evidence>
<dbReference type="Gene3D" id="3.30.70.330">
    <property type="match status" value="2"/>
</dbReference>
<keyword evidence="7" id="KW-1185">Reference proteome</keyword>
<dbReference type="Proteomes" id="UP000789572">
    <property type="component" value="Unassembled WGS sequence"/>
</dbReference>
<protein>
    <submittedName>
        <fullName evidence="6">6297_t:CDS:1</fullName>
    </submittedName>
</protein>
<feature type="region of interest" description="Disordered" evidence="4">
    <location>
        <begin position="540"/>
        <end position="606"/>
    </location>
</feature>
<dbReference type="InterPro" id="IPR012677">
    <property type="entry name" value="Nucleotide-bd_a/b_plait_sf"/>
</dbReference>
<feature type="compositionally biased region" description="Low complexity" evidence="4">
    <location>
        <begin position="555"/>
        <end position="574"/>
    </location>
</feature>
<evidence type="ECO:0000259" key="5">
    <source>
        <dbReference type="PROSITE" id="PS50102"/>
    </source>
</evidence>
<dbReference type="PRINTS" id="PR00961">
    <property type="entry name" value="HUDSXLRNA"/>
</dbReference>
<evidence type="ECO:0000256" key="1">
    <source>
        <dbReference type="ARBA" id="ARBA00022737"/>
    </source>
</evidence>
<feature type="compositionally biased region" description="Polar residues" evidence="4">
    <location>
        <begin position="1"/>
        <end position="27"/>
    </location>
</feature>
<feature type="domain" description="RRM" evidence="5">
    <location>
        <begin position="356"/>
        <end position="434"/>
    </location>
</feature>
<dbReference type="InterPro" id="IPR000504">
    <property type="entry name" value="RRM_dom"/>
</dbReference>
<dbReference type="EMBL" id="CAJVPJ010001380">
    <property type="protein sequence ID" value="CAG8588824.1"/>
    <property type="molecule type" value="Genomic_DNA"/>
</dbReference>
<accession>A0A9N9C2W1</accession>
<dbReference type="PROSITE" id="PS50102">
    <property type="entry name" value="RRM"/>
    <property type="match status" value="2"/>
</dbReference>
<feature type="compositionally biased region" description="Polar residues" evidence="4">
    <location>
        <begin position="594"/>
        <end position="606"/>
    </location>
</feature>
<feature type="compositionally biased region" description="Polar residues" evidence="4">
    <location>
        <begin position="540"/>
        <end position="554"/>
    </location>
</feature>
<dbReference type="Pfam" id="PF00076">
    <property type="entry name" value="RRM_1"/>
    <property type="match status" value="2"/>
</dbReference>
<dbReference type="InterPro" id="IPR035979">
    <property type="entry name" value="RBD_domain_sf"/>
</dbReference>
<feature type="compositionally biased region" description="Pro residues" evidence="4">
    <location>
        <begin position="208"/>
        <end position="221"/>
    </location>
</feature>
<dbReference type="CDD" id="cd12244">
    <property type="entry name" value="RRM2_MSSP"/>
    <property type="match status" value="1"/>
</dbReference>
<dbReference type="GO" id="GO:0003723">
    <property type="term" value="F:RNA binding"/>
    <property type="evidence" value="ECO:0007669"/>
    <property type="project" value="UniProtKB-UniRule"/>
</dbReference>
<keyword evidence="1" id="KW-0677">Repeat</keyword>
<feature type="region of interest" description="Disordered" evidence="4">
    <location>
        <begin position="191"/>
        <end position="268"/>
    </location>
</feature>
<feature type="compositionally biased region" description="Polar residues" evidence="4">
    <location>
        <begin position="251"/>
        <end position="268"/>
    </location>
</feature>
<dbReference type="SUPFAM" id="SSF54928">
    <property type="entry name" value="RNA-binding domain, RBD"/>
    <property type="match status" value="2"/>
</dbReference>